<dbReference type="InParanoid" id="E2AMA5"/>
<protein>
    <submittedName>
        <fullName evidence="1">Uncharacterized protein</fullName>
    </submittedName>
</protein>
<evidence type="ECO:0000313" key="2">
    <source>
        <dbReference type="Proteomes" id="UP000000311"/>
    </source>
</evidence>
<name>E2AMA5_CAMFO</name>
<proteinExistence type="predicted"/>
<dbReference type="AlphaFoldDB" id="E2AMA5"/>
<organism evidence="2">
    <name type="scientific">Camponotus floridanus</name>
    <name type="common">Florida carpenter ant</name>
    <dbReference type="NCBI Taxonomy" id="104421"/>
    <lineage>
        <taxon>Eukaryota</taxon>
        <taxon>Metazoa</taxon>
        <taxon>Ecdysozoa</taxon>
        <taxon>Arthropoda</taxon>
        <taxon>Hexapoda</taxon>
        <taxon>Insecta</taxon>
        <taxon>Pterygota</taxon>
        <taxon>Neoptera</taxon>
        <taxon>Endopterygota</taxon>
        <taxon>Hymenoptera</taxon>
        <taxon>Apocrita</taxon>
        <taxon>Aculeata</taxon>
        <taxon>Formicoidea</taxon>
        <taxon>Formicidae</taxon>
        <taxon>Formicinae</taxon>
        <taxon>Camponotus</taxon>
    </lineage>
</organism>
<reference evidence="1 2" key="1">
    <citation type="journal article" date="2010" name="Science">
        <title>Genomic comparison of the ants Camponotus floridanus and Harpegnathos saltator.</title>
        <authorList>
            <person name="Bonasio R."/>
            <person name="Zhang G."/>
            <person name="Ye C."/>
            <person name="Mutti N.S."/>
            <person name="Fang X."/>
            <person name="Qin N."/>
            <person name="Donahue G."/>
            <person name="Yang P."/>
            <person name="Li Q."/>
            <person name="Li C."/>
            <person name="Zhang P."/>
            <person name="Huang Z."/>
            <person name="Berger S.L."/>
            <person name="Reinberg D."/>
            <person name="Wang J."/>
            <person name="Liebig J."/>
        </authorList>
    </citation>
    <scope>NUCLEOTIDE SEQUENCE [LARGE SCALE GENOMIC DNA]</scope>
    <source>
        <strain evidence="2">C129</strain>
    </source>
</reference>
<keyword evidence="2" id="KW-1185">Reference proteome</keyword>
<dbReference type="EMBL" id="GL440801">
    <property type="protein sequence ID" value="EFN65428.1"/>
    <property type="molecule type" value="Genomic_DNA"/>
</dbReference>
<dbReference type="Proteomes" id="UP000000311">
    <property type="component" value="Unassembled WGS sequence"/>
</dbReference>
<evidence type="ECO:0000313" key="1">
    <source>
        <dbReference type="EMBL" id="EFN65428.1"/>
    </source>
</evidence>
<feature type="non-terminal residue" evidence="1">
    <location>
        <position position="37"/>
    </location>
</feature>
<sequence length="37" mass="4459">MNPDLYVHILNTTILLSYVKSEMLLKWIFQQDNDPKH</sequence>
<accession>E2AMA5</accession>
<gene>
    <name evidence="1" type="ORF">EAG_15500</name>
</gene>